<comment type="similarity">
    <text evidence="9">Belongs to the OXA1/ALB3/YidC family.</text>
</comment>
<dbReference type="Proteomes" id="UP000177987">
    <property type="component" value="Unassembled WGS sequence"/>
</dbReference>
<feature type="transmembrane region" description="Helical" evidence="10">
    <location>
        <begin position="91"/>
        <end position="117"/>
    </location>
</feature>
<evidence type="ECO:0000256" key="10">
    <source>
        <dbReference type="SAM" id="Phobius"/>
    </source>
</evidence>
<dbReference type="STRING" id="1802727.A2937_00570"/>
<evidence type="ECO:0000256" key="6">
    <source>
        <dbReference type="ARBA" id="ARBA00022989"/>
    </source>
</evidence>
<accession>A0A1G2SG44</accession>
<dbReference type="NCBIfam" id="TIGR03592">
    <property type="entry name" value="yidC_oxa1_cterm"/>
    <property type="match status" value="1"/>
</dbReference>
<sequence>METGLFATVFYQPIYNALVFLISAVPGANVGIAIILLTILVRLLLLPLSHKSVVSQAKMREIAPHIEKLKEKHKDDKQEQARRTMELYREYGINPFSGCFLVLLQLPIIFALYFVFFKGLPNLNADHLYSFVHLPEAMSMVFLGIVLSKKSLILAFLAAVTQYYQIKLSIPSLAPVAKGATPSFKDEFARSFNTQMRYMLPLIVFGISYSISAAIALYWATSNLFSVGHELYVKRKAKEVTR</sequence>
<dbReference type="PANTHER" id="PTHR12428">
    <property type="entry name" value="OXA1"/>
    <property type="match status" value="1"/>
</dbReference>
<organism evidence="12 13">
    <name type="scientific">Candidatus Yonathbacteria bacterium RIFCSPLOWO2_01_FULL_47_33b</name>
    <dbReference type="NCBI Taxonomy" id="1802727"/>
    <lineage>
        <taxon>Bacteria</taxon>
        <taxon>Candidatus Yonathiibacteriota</taxon>
    </lineage>
</organism>
<dbReference type="GO" id="GO:0032977">
    <property type="term" value="F:membrane insertase activity"/>
    <property type="evidence" value="ECO:0007669"/>
    <property type="project" value="InterPro"/>
</dbReference>
<evidence type="ECO:0000256" key="1">
    <source>
        <dbReference type="ARBA" id="ARBA00004651"/>
    </source>
</evidence>
<comment type="caution">
    <text evidence="12">The sequence shown here is derived from an EMBL/GenBank/DDBJ whole genome shotgun (WGS) entry which is preliminary data.</text>
</comment>
<evidence type="ECO:0000256" key="3">
    <source>
        <dbReference type="ARBA" id="ARBA00022475"/>
    </source>
</evidence>
<reference evidence="12 13" key="1">
    <citation type="journal article" date="2016" name="Nat. Commun.">
        <title>Thousands of microbial genomes shed light on interconnected biogeochemical processes in an aquifer system.</title>
        <authorList>
            <person name="Anantharaman K."/>
            <person name="Brown C.T."/>
            <person name="Hug L.A."/>
            <person name="Sharon I."/>
            <person name="Castelle C.J."/>
            <person name="Probst A.J."/>
            <person name="Thomas B.C."/>
            <person name="Singh A."/>
            <person name="Wilkins M.J."/>
            <person name="Karaoz U."/>
            <person name="Brodie E.L."/>
            <person name="Williams K.H."/>
            <person name="Hubbard S.S."/>
            <person name="Banfield J.F."/>
        </authorList>
    </citation>
    <scope>NUCLEOTIDE SEQUENCE [LARGE SCALE GENOMIC DNA]</scope>
</reference>
<dbReference type="GO" id="GO:0051205">
    <property type="term" value="P:protein insertion into membrane"/>
    <property type="evidence" value="ECO:0007669"/>
    <property type="project" value="TreeGrafter"/>
</dbReference>
<evidence type="ECO:0000256" key="8">
    <source>
        <dbReference type="ARBA" id="ARBA00023186"/>
    </source>
</evidence>
<keyword evidence="8" id="KW-0143">Chaperone</keyword>
<dbReference type="GO" id="GO:0005886">
    <property type="term" value="C:plasma membrane"/>
    <property type="evidence" value="ECO:0007669"/>
    <property type="project" value="UniProtKB-SubCell"/>
</dbReference>
<evidence type="ECO:0000256" key="2">
    <source>
        <dbReference type="ARBA" id="ARBA00022448"/>
    </source>
</evidence>
<feature type="transmembrane region" description="Helical" evidence="10">
    <location>
        <begin position="198"/>
        <end position="220"/>
    </location>
</feature>
<feature type="transmembrane region" description="Helical" evidence="10">
    <location>
        <begin position="20"/>
        <end position="45"/>
    </location>
</feature>
<keyword evidence="5" id="KW-0653">Protein transport</keyword>
<dbReference type="EMBL" id="MHUW01000008">
    <property type="protein sequence ID" value="OHA83996.1"/>
    <property type="molecule type" value="Genomic_DNA"/>
</dbReference>
<comment type="subcellular location">
    <subcellularLocation>
        <location evidence="1">Cell membrane</location>
        <topology evidence="1">Multi-pass membrane protein</topology>
    </subcellularLocation>
    <subcellularLocation>
        <location evidence="9">Membrane</location>
        <topology evidence="9">Multi-pass membrane protein</topology>
    </subcellularLocation>
</comment>
<protein>
    <recommendedName>
        <fullName evidence="11">Membrane insertase YidC/Oxa/ALB C-terminal domain-containing protein</fullName>
    </recommendedName>
</protein>
<keyword evidence="7 10" id="KW-0472">Membrane</keyword>
<dbReference type="CDD" id="cd20070">
    <property type="entry name" value="5TM_YidC_Alb3"/>
    <property type="match status" value="1"/>
</dbReference>
<feature type="transmembrane region" description="Helical" evidence="10">
    <location>
        <begin position="137"/>
        <end position="160"/>
    </location>
</feature>
<evidence type="ECO:0000256" key="9">
    <source>
        <dbReference type="RuleBase" id="RU003945"/>
    </source>
</evidence>
<dbReference type="AlphaFoldDB" id="A0A1G2SG44"/>
<dbReference type="InterPro" id="IPR001708">
    <property type="entry name" value="YidC/ALB3/OXA1/COX18"/>
</dbReference>
<dbReference type="PANTHER" id="PTHR12428:SF65">
    <property type="entry name" value="CYTOCHROME C OXIDASE ASSEMBLY PROTEIN COX18, MITOCHONDRIAL"/>
    <property type="match status" value="1"/>
</dbReference>
<keyword evidence="4 9" id="KW-0812">Transmembrane</keyword>
<feature type="domain" description="Membrane insertase YidC/Oxa/ALB C-terminal" evidence="11">
    <location>
        <begin position="31"/>
        <end position="235"/>
    </location>
</feature>
<keyword evidence="3" id="KW-1003">Cell membrane</keyword>
<evidence type="ECO:0000259" key="11">
    <source>
        <dbReference type="Pfam" id="PF02096"/>
    </source>
</evidence>
<evidence type="ECO:0000256" key="5">
    <source>
        <dbReference type="ARBA" id="ARBA00022927"/>
    </source>
</evidence>
<keyword evidence="6 10" id="KW-1133">Transmembrane helix</keyword>
<dbReference type="InterPro" id="IPR028055">
    <property type="entry name" value="YidC/Oxa/ALB_C"/>
</dbReference>
<dbReference type="InterPro" id="IPR047196">
    <property type="entry name" value="YidC_ALB_C"/>
</dbReference>
<dbReference type="Pfam" id="PF02096">
    <property type="entry name" value="60KD_IMP"/>
    <property type="match status" value="1"/>
</dbReference>
<evidence type="ECO:0000313" key="12">
    <source>
        <dbReference type="EMBL" id="OHA83996.1"/>
    </source>
</evidence>
<evidence type="ECO:0000313" key="13">
    <source>
        <dbReference type="Proteomes" id="UP000177987"/>
    </source>
</evidence>
<evidence type="ECO:0000256" key="7">
    <source>
        <dbReference type="ARBA" id="ARBA00023136"/>
    </source>
</evidence>
<gene>
    <name evidence="12" type="ORF">A2937_00570</name>
</gene>
<name>A0A1G2SG44_9BACT</name>
<proteinExistence type="inferred from homology"/>
<evidence type="ECO:0000256" key="4">
    <source>
        <dbReference type="ARBA" id="ARBA00022692"/>
    </source>
</evidence>
<keyword evidence="2" id="KW-0813">Transport</keyword>
<dbReference type="GO" id="GO:0015031">
    <property type="term" value="P:protein transport"/>
    <property type="evidence" value="ECO:0007669"/>
    <property type="project" value="UniProtKB-KW"/>
</dbReference>